<protein>
    <recommendedName>
        <fullName evidence="4">DNA-directed RNA polymerase subunit</fullName>
    </recommendedName>
</protein>
<dbReference type="AlphaFoldDB" id="A0A2I4DU92"/>
<dbReference type="SUPFAM" id="SSF88798">
    <property type="entry name" value="N-terminal, heterodimerisation domain of RBP7 (RpoE)"/>
    <property type="match status" value="1"/>
</dbReference>
<accession>A0A2I4DU92</accession>
<dbReference type="Gene3D" id="2.40.50.140">
    <property type="entry name" value="Nucleic acid-binding proteins"/>
    <property type="match status" value="1"/>
</dbReference>
<dbReference type="InterPro" id="IPR012340">
    <property type="entry name" value="NA-bd_OB-fold"/>
</dbReference>
<dbReference type="GO" id="GO:0005634">
    <property type="term" value="C:nucleus"/>
    <property type="evidence" value="ECO:0007669"/>
    <property type="project" value="UniProtKB-SubCell"/>
</dbReference>
<dbReference type="SUPFAM" id="SSF50249">
    <property type="entry name" value="Nucleic acid-binding proteins"/>
    <property type="match status" value="1"/>
</dbReference>
<reference evidence="6" key="1">
    <citation type="submission" date="2025-08" db="UniProtKB">
        <authorList>
            <consortium name="RefSeq"/>
        </authorList>
    </citation>
    <scope>IDENTIFICATION</scope>
    <source>
        <tissue evidence="6">Leaves</tissue>
    </source>
</reference>
<evidence type="ECO:0000313" key="6">
    <source>
        <dbReference type="RefSeq" id="XP_018810712.1"/>
    </source>
</evidence>
<dbReference type="GO" id="GO:0003697">
    <property type="term" value="F:single-stranded DNA binding"/>
    <property type="evidence" value="ECO:0000318"/>
    <property type="project" value="GO_Central"/>
</dbReference>
<dbReference type="GO" id="GO:0006352">
    <property type="term" value="P:DNA-templated transcription initiation"/>
    <property type="evidence" value="ECO:0007669"/>
    <property type="project" value="UniProtKB-UniRule"/>
</dbReference>
<organism evidence="5 6">
    <name type="scientific">Juglans regia</name>
    <name type="common">English walnut</name>
    <dbReference type="NCBI Taxonomy" id="51240"/>
    <lineage>
        <taxon>Eukaryota</taxon>
        <taxon>Viridiplantae</taxon>
        <taxon>Streptophyta</taxon>
        <taxon>Embryophyta</taxon>
        <taxon>Tracheophyta</taxon>
        <taxon>Spermatophyta</taxon>
        <taxon>Magnoliopsida</taxon>
        <taxon>eudicotyledons</taxon>
        <taxon>Gunneridae</taxon>
        <taxon>Pentapetalae</taxon>
        <taxon>rosids</taxon>
        <taxon>fabids</taxon>
        <taxon>Fagales</taxon>
        <taxon>Juglandaceae</taxon>
        <taxon>Juglans</taxon>
    </lineage>
</organism>
<dbReference type="Proteomes" id="UP000235220">
    <property type="component" value="Chromosome 12"/>
</dbReference>
<dbReference type="Gene3D" id="3.30.1490.120">
    <property type="entry name" value="RNA polymerase Rpb7-like, N-terminal domain"/>
    <property type="match status" value="1"/>
</dbReference>
<dbReference type="OrthoDB" id="1162399at2759"/>
<comment type="function">
    <text evidence="4">DNA-dependent RNA polymerase which catalyzes the transcription of DNA into RNA using the four ribonucleoside triphosphates as substrates.</text>
</comment>
<dbReference type="PANTHER" id="PTHR12709:SF6">
    <property type="entry name" value="DNA-DIRECTED RNA POLYMERASE SUBUNIT 7-LIKE PROTEIN"/>
    <property type="match status" value="1"/>
</dbReference>
<dbReference type="PANTHER" id="PTHR12709">
    <property type="entry name" value="DNA-DIRECTED RNA POLYMERASE II, III"/>
    <property type="match status" value="1"/>
</dbReference>
<evidence type="ECO:0000256" key="2">
    <source>
        <dbReference type="ARBA" id="ARBA00022478"/>
    </source>
</evidence>
<keyword evidence="5" id="KW-1185">Reference proteome</keyword>
<gene>
    <name evidence="6" type="primary">LOC108983519</name>
</gene>
<dbReference type="GO" id="GO:0000428">
    <property type="term" value="C:DNA-directed RNA polymerase complex"/>
    <property type="evidence" value="ECO:0007669"/>
    <property type="project" value="UniProtKB-KW"/>
</dbReference>
<keyword evidence="3 4" id="KW-0804">Transcription</keyword>
<keyword evidence="2 4" id="KW-0240">DNA-directed RNA polymerase</keyword>
<comment type="subcellular location">
    <subcellularLocation>
        <location evidence="1 4">Nucleus</location>
    </subcellularLocation>
</comment>
<evidence type="ECO:0000256" key="3">
    <source>
        <dbReference type="ARBA" id="ARBA00023163"/>
    </source>
</evidence>
<dbReference type="Gramene" id="Jr12_15060_p1">
    <property type="protein sequence ID" value="cds.Jr12_15060_p1"/>
    <property type="gene ID" value="Jr12_15060"/>
</dbReference>
<dbReference type="GeneID" id="108983519"/>
<proteinExistence type="predicted"/>
<dbReference type="KEGG" id="jre:108983519"/>
<dbReference type="STRING" id="51240.A0A2I4DU92"/>
<evidence type="ECO:0000313" key="5">
    <source>
        <dbReference type="Proteomes" id="UP000235220"/>
    </source>
</evidence>
<dbReference type="RefSeq" id="XP_018810712.1">
    <property type="nucleotide sequence ID" value="XM_018955167.2"/>
</dbReference>
<dbReference type="FunFam" id="2.40.50.140:FF:000043">
    <property type="entry name" value="DNA-directed RNA polymerase II subunit RPB7"/>
    <property type="match status" value="1"/>
</dbReference>
<dbReference type="InterPro" id="IPR036898">
    <property type="entry name" value="RNA_pol_Rpb7-like_N_sf"/>
</dbReference>
<evidence type="ECO:0000256" key="4">
    <source>
        <dbReference type="RuleBase" id="RU369086"/>
    </source>
</evidence>
<name>A0A2I4DU92_JUGRE</name>
<sequence length="257" mass="29156">MRFTSTRLSRTVSLHRFLSDSPTFLRKEVCQECAPHQASGPQVPSTFPFIRFLKFHSGSLQNLEQISNMFCEVELLRDVAVLAENLEGTRLVPQRFIITRLLEDLLNEKASKDHGYFLAITSLKSIGKGEVVDETGGVFFPVVFNCRIFLPFKGEILEGVVHRVFRHGVFLRCGPIRYAFLSARKMPNYQYVDGENPAFLSDELVKIENDIVVRFMVLGVRWIEKRGDIKKEFVMLTTLEGDSLGPISSSGSGELYL</sequence>
<keyword evidence="4" id="KW-0539">Nucleus</keyword>
<evidence type="ECO:0000256" key="1">
    <source>
        <dbReference type="ARBA" id="ARBA00004123"/>
    </source>
</evidence>
<dbReference type="InterPro" id="IPR045113">
    <property type="entry name" value="Rpb7-like"/>
</dbReference>
<dbReference type="GO" id="GO:0003727">
    <property type="term" value="F:single-stranded RNA binding"/>
    <property type="evidence" value="ECO:0000318"/>
    <property type="project" value="GO_Central"/>
</dbReference>